<proteinExistence type="inferred from homology"/>
<dbReference type="STRING" id="85681.V4SMK2"/>
<dbReference type="Gramene" id="ESR38291">
    <property type="protein sequence ID" value="ESR38291"/>
    <property type="gene ID" value="CICLE_v10029638mg"/>
</dbReference>
<dbReference type="GO" id="GO:0035251">
    <property type="term" value="F:UDP-glucosyltransferase activity"/>
    <property type="evidence" value="ECO:0007669"/>
    <property type="project" value="InterPro"/>
</dbReference>
<dbReference type="InterPro" id="IPR050481">
    <property type="entry name" value="UDP-glycosyltransf_plant"/>
</dbReference>
<evidence type="ECO:0000256" key="1">
    <source>
        <dbReference type="ARBA" id="ARBA00009995"/>
    </source>
</evidence>
<dbReference type="Proteomes" id="UP000030687">
    <property type="component" value="Unassembled WGS sequence"/>
</dbReference>
<protein>
    <submittedName>
        <fullName evidence="2">Uncharacterized protein</fullName>
    </submittedName>
</protein>
<dbReference type="Gene3D" id="3.40.50.2000">
    <property type="entry name" value="Glycogen Phosphorylase B"/>
    <property type="match status" value="1"/>
</dbReference>
<gene>
    <name evidence="2" type="ORF">CICLE_v10029638mg</name>
</gene>
<reference evidence="2 3" key="1">
    <citation type="submission" date="2013-10" db="EMBL/GenBank/DDBJ databases">
        <authorList>
            <consortium name="International Citrus Genome Consortium"/>
            <person name="Jenkins J."/>
            <person name="Schmutz J."/>
            <person name="Prochnik S."/>
            <person name="Rokhsar D."/>
            <person name="Gmitter F."/>
            <person name="Ollitrault P."/>
            <person name="Machado M."/>
            <person name="Talon M."/>
            <person name="Wincker P."/>
            <person name="Jaillon O."/>
            <person name="Morgante M."/>
        </authorList>
    </citation>
    <scope>NUCLEOTIDE SEQUENCE</scope>
    <source>
        <strain evidence="3">cv. Clemenules</strain>
    </source>
</reference>
<dbReference type="PANTHER" id="PTHR48048:SF98">
    <property type="entry name" value="FLAVONOL 3-O-GLUCOSYLTRANSFERASE"/>
    <property type="match status" value="1"/>
</dbReference>
<evidence type="ECO:0000313" key="2">
    <source>
        <dbReference type="EMBL" id="ESR38291.1"/>
    </source>
</evidence>
<dbReference type="eggNOG" id="KOG1192">
    <property type="taxonomic scope" value="Eukaryota"/>
</dbReference>
<dbReference type="SUPFAM" id="SSF53756">
    <property type="entry name" value="UDP-Glycosyltransferase/glycogen phosphorylase"/>
    <property type="match status" value="1"/>
</dbReference>
<organism evidence="2 3">
    <name type="scientific">Citrus clementina</name>
    <name type="common">Clementine</name>
    <name type="synonym">Citrus deliciosa x Citrus sinensis</name>
    <dbReference type="NCBI Taxonomy" id="85681"/>
    <lineage>
        <taxon>Eukaryota</taxon>
        <taxon>Viridiplantae</taxon>
        <taxon>Streptophyta</taxon>
        <taxon>Embryophyta</taxon>
        <taxon>Tracheophyta</taxon>
        <taxon>Spermatophyta</taxon>
        <taxon>Magnoliopsida</taxon>
        <taxon>eudicotyledons</taxon>
        <taxon>Gunneridae</taxon>
        <taxon>Pentapetalae</taxon>
        <taxon>rosids</taxon>
        <taxon>malvids</taxon>
        <taxon>Sapindales</taxon>
        <taxon>Rutaceae</taxon>
        <taxon>Aurantioideae</taxon>
        <taxon>Citrus</taxon>
    </lineage>
</organism>
<comment type="similarity">
    <text evidence="1">Belongs to the UDP-glycosyltransferase family.</text>
</comment>
<dbReference type="AlphaFoldDB" id="V4SMK2"/>
<dbReference type="PANTHER" id="PTHR48048">
    <property type="entry name" value="GLYCOSYLTRANSFERASE"/>
    <property type="match status" value="1"/>
</dbReference>
<keyword evidence="3" id="KW-1185">Reference proteome</keyword>
<dbReference type="KEGG" id="cic:CICLE_v10029638mg"/>
<name>V4SMK2_CITCL</name>
<accession>V4SMK2</accession>
<sequence length="104" mass="11711">MVDGAKELTLPSYIFLTSDVGFEGFVLYLLIREDRISTVFEFSDHKLLIPSTINPVPACVLLSPLFNRDVGHATFLKLPQRFKDVNGIIINTFPELEPYAVLVI</sequence>
<dbReference type="EMBL" id="KI536978">
    <property type="protein sequence ID" value="ESR38291.1"/>
    <property type="molecule type" value="Genomic_DNA"/>
</dbReference>
<evidence type="ECO:0000313" key="3">
    <source>
        <dbReference type="Proteomes" id="UP000030687"/>
    </source>
</evidence>
<dbReference type="InParanoid" id="V4SMK2"/>